<sequence length="80" mass="9289">MRWIRRLVLIGAGLGIAQQFTPGRGLFRTALDRERGPHPRPVRVRRPRRRHPPARSQRSDRPDTDRDEASHRQLLALLPA</sequence>
<evidence type="ECO:0000313" key="2">
    <source>
        <dbReference type="EMBL" id="GCE39710.1"/>
    </source>
</evidence>
<keyword evidence="3" id="KW-1185">Reference proteome</keyword>
<name>A0A402C7V8_RHOWR</name>
<feature type="region of interest" description="Disordered" evidence="1">
    <location>
        <begin position="28"/>
        <end position="70"/>
    </location>
</feature>
<gene>
    <name evidence="2" type="ORF">Rhow_003353</name>
</gene>
<accession>A0A402C7V8</accession>
<feature type="compositionally biased region" description="Basic residues" evidence="1">
    <location>
        <begin position="38"/>
        <end position="53"/>
    </location>
</feature>
<reference evidence="2 3" key="1">
    <citation type="submission" date="2018-11" db="EMBL/GenBank/DDBJ databases">
        <title>Microbial catabolism of amino acid.</title>
        <authorList>
            <person name="Hibi M."/>
            <person name="Ogawa J."/>
        </authorList>
    </citation>
    <scope>NUCLEOTIDE SEQUENCE [LARGE SCALE GENOMIC DNA]</scope>
    <source>
        <strain evidence="2 3">C31-06</strain>
    </source>
</reference>
<organism evidence="2 3">
    <name type="scientific">Rhodococcus wratislaviensis</name>
    <name type="common">Tsukamurella wratislaviensis</name>
    <dbReference type="NCBI Taxonomy" id="44752"/>
    <lineage>
        <taxon>Bacteria</taxon>
        <taxon>Bacillati</taxon>
        <taxon>Actinomycetota</taxon>
        <taxon>Actinomycetes</taxon>
        <taxon>Mycobacteriales</taxon>
        <taxon>Nocardiaceae</taxon>
        <taxon>Rhodococcus</taxon>
    </lineage>
</organism>
<dbReference type="Proteomes" id="UP000287519">
    <property type="component" value="Unassembled WGS sequence"/>
</dbReference>
<dbReference type="AlphaFoldDB" id="A0A402C7V8"/>
<evidence type="ECO:0000256" key="1">
    <source>
        <dbReference type="SAM" id="MobiDB-lite"/>
    </source>
</evidence>
<dbReference type="EMBL" id="BHYM01000030">
    <property type="protein sequence ID" value="GCE39710.1"/>
    <property type="molecule type" value="Genomic_DNA"/>
</dbReference>
<proteinExistence type="predicted"/>
<comment type="caution">
    <text evidence="2">The sequence shown here is derived from an EMBL/GenBank/DDBJ whole genome shotgun (WGS) entry which is preliminary data.</text>
</comment>
<feature type="compositionally biased region" description="Basic and acidic residues" evidence="1">
    <location>
        <begin position="57"/>
        <end position="70"/>
    </location>
</feature>
<evidence type="ECO:0000313" key="3">
    <source>
        <dbReference type="Proteomes" id="UP000287519"/>
    </source>
</evidence>
<protein>
    <submittedName>
        <fullName evidence="2">Major myo-inositol transporter IolT</fullName>
    </submittedName>
</protein>